<evidence type="ECO:0000313" key="3">
    <source>
        <dbReference type="Proteomes" id="UP000199529"/>
    </source>
</evidence>
<dbReference type="PANTHER" id="PTHR48207:SF4">
    <property type="entry name" value="BLL6097 PROTEIN"/>
    <property type="match status" value="1"/>
</dbReference>
<dbReference type="InterPro" id="IPR044855">
    <property type="entry name" value="CoA-Trfase_III_dom3_sf"/>
</dbReference>
<protein>
    <submittedName>
        <fullName evidence="2">Crotonobetainyl-CoA:carnitine CoA-transferase CaiB</fullName>
    </submittedName>
</protein>
<accession>A0A1H3NM71</accession>
<dbReference type="PANTHER" id="PTHR48207">
    <property type="entry name" value="SUCCINATE--HYDROXYMETHYLGLUTARATE COA-TRANSFERASE"/>
    <property type="match status" value="1"/>
</dbReference>
<name>A0A1H3NM71_9PSEU</name>
<dbReference type="InterPro" id="IPR050483">
    <property type="entry name" value="CoA-transferase_III_domain"/>
</dbReference>
<dbReference type="RefSeq" id="WP_093272485.1">
    <property type="nucleotide sequence ID" value="NZ_FNOK01000038.1"/>
</dbReference>
<keyword evidence="1 2" id="KW-0808">Transferase</keyword>
<evidence type="ECO:0000313" key="2">
    <source>
        <dbReference type="EMBL" id="SDY89888.1"/>
    </source>
</evidence>
<organism evidence="2 3">
    <name type="scientific">Saccharopolyspora shandongensis</name>
    <dbReference type="NCBI Taxonomy" id="418495"/>
    <lineage>
        <taxon>Bacteria</taxon>
        <taxon>Bacillati</taxon>
        <taxon>Actinomycetota</taxon>
        <taxon>Actinomycetes</taxon>
        <taxon>Pseudonocardiales</taxon>
        <taxon>Pseudonocardiaceae</taxon>
        <taxon>Saccharopolyspora</taxon>
    </lineage>
</organism>
<gene>
    <name evidence="2" type="ORF">SAMN05216215_103858</name>
</gene>
<sequence>MEAPLTGIRVVDLGQYIAAPGAGQQLADLGAEVIKVESPTGDQARSIGSFGAAMLHANNRGKRSIAIDLRHPEGFRVLDELCAGSDVLLHNFRHGSAERLGIGPEQARSRHPHLVYGFVTGFGTRGPSAGRAGLDIAAQAEFGIMHTTGDADGEPQRVGFTVADVLAANALAAGVLAALVRRARTGRGAIVETSLMEAVVSAQATQWTSYRLTGEAPRRTGNGQPAVAPAADLVQTVDGAVVVSAYTATKWAALCSAIGRPELAADPRFADNGSRVANRLALKEVLSSALGHLTRAEAIALLASRGIVCGSVRSFDELVKDADLAASGLVVELDELGIDAPAAPFRVDGAARGRTSAAPRLGAHTRDVLRELGRSEDEIDRLADDGVVALPEQPRPGMETR</sequence>
<dbReference type="Gene3D" id="3.30.1540.10">
    <property type="entry name" value="formyl-coa transferase, domain 3"/>
    <property type="match status" value="1"/>
</dbReference>
<dbReference type="Pfam" id="PF02515">
    <property type="entry name" value="CoA_transf_3"/>
    <property type="match status" value="1"/>
</dbReference>
<dbReference type="STRING" id="418495.SAMN05216215_103858"/>
<dbReference type="EMBL" id="FNOK01000038">
    <property type="protein sequence ID" value="SDY89888.1"/>
    <property type="molecule type" value="Genomic_DNA"/>
</dbReference>
<proteinExistence type="predicted"/>
<dbReference type="Proteomes" id="UP000199529">
    <property type="component" value="Unassembled WGS sequence"/>
</dbReference>
<dbReference type="OrthoDB" id="9797653at2"/>
<dbReference type="InterPro" id="IPR003673">
    <property type="entry name" value="CoA-Trfase_fam_III"/>
</dbReference>
<reference evidence="3" key="1">
    <citation type="submission" date="2016-10" db="EMBL/GenBank/DDBJ databases">
        <authorList>
            <person name="Varghese N."/>
            <person name="Submissions S."/>
        </authorList>
    </citation>
    <scope>NUCLEOTIDE SEQUENCE [LARGE SCALE GENOMIC DNA]</scope>
    <source>
        <strain evidence="3">CGMCC 4.3530</strain>
    </source>
</reference>
<dbReference type="AlphaFoldDB" id="A0A1H3NM71"/>
<evidence type="ECO:0000256" key="1">
    <source>
        <dbReference type="ARBA" id="ARBA00022679"/>
    </source>
</evidence>
<keyword evidence="3" id="KW-1185">Reference proteome</keyword>
<dbReference type="Gene3D" id="3.40.50.10540">
    <property type="entry name" value="Crotonobetainyl-coa:carnitine coa-transferase, domain 1"/>
    <property type="match status" value="1"/>
</dbReference>
<dbReference type="SUPFAM" id="SSF89796">
    <property type="entry name" value="CoA-transferase family III (CaiB/BaiF)"/>
    <property type="match status" value="1"/>
</dbReference>
<dbReference type="InterPro" id="IPR023606">
    <property type="entry name" value="CoA-Trfase_III_dom_1_sf"/>
</dbReference>
<dbReference type="GO" id="GO:0008410">
    <property type="term" value="F:CoA-transferase activity"/>
    <property type="evidence" value="ECO:0007669"/>
    <property type="project" value="TreeGrafter"/>
</dbReference>